<dbReference type="Proteomes" id="UP000051574">
    <property type="component" value="Unassembled WGS sequence"/>
</dbReference>
<organism evidence="9 10">
    <name type="scientific">Oryctes borbonicus</name>
    <dbReference type="NCBI Taxonomy" id="1629725"/>
    <lineage>
        <taxon>Eukaryota</taxon>
        <taxon>Metazoa</taxon>
        <taxon>Ecdysozoa</taxon>
        <taxon>Arthropoda</taxon>
        <taxon>Hexapoda</taxon>
        <taxon>Insecta</taxon>
        <taxon>Pterygota</taxon>
        <taxon>Neoptera</taxon>
        <taxon>Endopterygota</taxon>
        <taxon>Coleoptera</taxon>
        <taxon>Polyphaga</taxon>
        <taxon>Scarabaeiformia</taxon>
        <taxon>Scarabaeidae</taxon>
        <taxon>Dynastinae</taxon>
        <taxon>Oryctes</taxon>
    </lineage>
</organism>
<dbReference type="InterPro" id="IPR036036">
    <property type="entry name" value="SOCS_box-like_dom_sf"/>
</dbReference>
<evidence type="ECO:0000259" key="8">
    <source>
        <dbReference type="PROSITE" id="PS50225"/>
    </source>
</evidence>
<evidence type="ECO:0000313" key="10">
    <source>
        <dbReference type="Proteomes" id="UP000051574"/>
    </source>
</evidence>
<dbReference type="SUPFAM" id="SSF49899">
    <property type="entry name" value="Concanavalin A-like lectins/glucanases"/>
    <property type="match status" value="1"/>
</dbReference>
<evidence type="ECO:0000256" key="3">
    <source>
        <dbReference type="ARBA" id="ARBA00010910"/>
    </source>
</evidence>
<dbReference type="PANTHER" id="PTHR12245">
    <property type="entry name" value="SPRY DOMAIN CONTAINING SOCS BOX PROTEIN"/>
    <property type="match status" value="1"/>
</dbReference>
<evidence type="ECO:0000256" key="6">
    <source>
        <dbReference type="ARBA" id="ARBA00023242"/>
    </source>
</evidence>
<dbReference type="InterPro" id="IPR003877">
    <property type="entry name" value="SPRY_dom"/>
</dbReference>
<dbReference type="SUPFAM" id="SSF158235">
    <property type="entry name" value="SOCS box-like"/>
    <property type="match status" value="1"/>
</dbReference>
<dbReference type="InterPro" id="IPR043136">
    <property type="entry name" value="B30.2/SPRY_sf"/>
</dbReference>
<dbReference type="SMART" id="SM00449">
    <property type="entry name" value="SPRY"/>
    <property type="match status" value="1"/>
</dbReference>
<dbReference type="PROSITE" id="PS50225">
    <property type="entry name" value="SOCS"/>
    <property type="match status" value="1"/>
</dbReference>
<evidence type="ECO:0000256" key="1">
    <source>
        <dbReference type="ARBA" id="ARBA00004123"/>
    </source>
</evidence>
<dbReference type="GO" id="GO:0043161">
    <property type="term" value="P:proteasome-mediated ubiquitin-dependent protein catabolic process"/>
    <property type="evidence" value="ECO:0007669"/>
    <property type="project" value="TreeGrafter"/>
</dbReference>
<dbReference type="AlphaFoldDB" id="A0A0T6AYI7"/>
<dbReference type="InterPro" id="IPR013320">
    <property type="entry name" value="ConA-like_dom_sf"/>
</dbReference>
<dbReference type="PROSITE" id="PS50188">
    <property type="entry name" value="B302_SPRY"/>
    <property type="match status" value="1"/>
</dbReference>
<feature type="domain" description="B30.2/SPRY" evidence="7">
    <location>
        <begin position="1"/>
        <end position="190"/>
    </location>
</feature>
<dbReference type="InterPro" id="IPR035754">
    <property type="entry name" value="SPRY_SPSB3"/>
</dbReference>
<dbReference type="CDD" id="cd12876">
    <property type="entry name" value="SPRY_SOCS3"/>
    <property type="match status" value="1"/>
</dbReference>
<dbReference type="GO" id="GO:0005737">
    <property type="term" value="C:cytoplasm"/>
    <property type="evidence" value="ECO:0007669"/>
    <property type="project" value="UniProtKB-SubCell"/>
</dbReference>
<dbReference type="Pfam" id="PF00622">
    <property type="entry name" value="SPRY"/>
    <property type="match status" value="1"/>
</dbReference>
<keyword evidence="6" id="KW-0539">Nucleus</keyword>
<proteinExistence type="inferred from homology"/>
<dbReference type="GO" id="GO:0035556">
    <property type="term" value="P:intracellular signal transduction"/>
    <property type="evidence" value="ECO:0007669"/>
    <property type="project" value="InterPro"/>
</dbReference>
<accession>A0A0T6AYI7</accession>
<evidence type="ECO:0000313" key="9">
    <source>
        <dbReference type="EMBL" id="KRT79909.1"/>
    </source>
</evidence>
<dbReference type="InterPro" id="IPR001870">
    <property type="entry name" value="B30.2/SPRY"/>
</dbReference>
<evidence type="ECO:0000259" key="7">
    <source>
        <dbReference type="PROSITE" id="PS50188"/>
    </source>
</evidence>
<dbReference type="GO" id="GO:0019005">
    <property type="term" value="C:SCF ubiquitin ligase complex"/>
    <property type="evidence" value="ECO:0007669"/>
    <property type="project" value="TreeGrafter"/>
</dbReference>
<evidence type="ECO:0000256" key="5">
    <source>
        <dbReference type="ARBA" id="ARBA00022490"/>
    </source>
</evidence>
<dbReference type="PANTHER" id="PTHR12245:SF12">
    <property type="entry name" value="SPRY DOMAIN-CONTAINING SOCS BOX PROTEIN 3"/>
    <property type="match status" value="1"/>
</dbReference>
<feature type="domain" description="SOCS box" evidence="8">
    <location>
        <begin position="192"/>
        <end position="224"/>
    </location>
</feature>
<dbReference type="GO" id="GO:0005634">
    <property type="term" value="C:nucleus"/>
    <property type="evidence" value="ECO:0007669"/>
    <property type="project" value="UniProtKB-SubCell"/>
</dbReference>
<evidence type="ECO:0000256" key="2">
    <source>
        <dbReference type="ARBA" id="ARBA00004496"/>
    </source>
</evidence>
<keyword evidence="5" id="KW-0963">Cytoplasm</keyword>
<protein>
    <recommendedName>
        <fullName evidence="4">SPRY domain-containing SOCS box protein 3</fullName>
    </recommendedName>
</protein>
<dbReference type="InterPro" id="IPR001496">
    <property type="entry name" value="SOCS_box"/>
</dbReference>
<dbReference type="EMBL" id="LJIG01022563">
    <property type="protein sequence ID" value="KRT79909.1"/>
    <property type="molecule type" value="Genomic_DNA"/>
</dbReference>
<keyword evidence="10" id="KW-1185">Reference proteome</keyword>
<dbReference type="InterPro" id="IPR050672">
    <property type="entry name" value="FBXO45-Fsn/SPSB_families"/>
</dbReference>
<sequence length="251" mass="28834">METEHDELPLRHGCDDLWTWNRWERSQEVKLYGNTFRTAHFHPNWSSGTAGVRGTRVLNNGRYFWELRLSQRIFGTSMMFGVGTRKARLHADSFTNLLGEDDHGWGLSHKGLLWHAGRWYHYTKPFRENEATTIGILFDGIAGTLTYYKDSKCLGVAFRGLNEVKDALYPVVCSTAAKTEMTLESMKRDFVNLQDRCRAVIVKKIKSESDLDKLKVPSRIKNYLGEAITIVDSTQPFKSVNKDSSNAFRLF</sequence>
<dbReference type="OrthoDB" id="5951542at2759"/>
<dbReference type="Gene3D" id="2.60.120.920">
    <property type="match status" value="1"/>
</dbReference>
<reference evidence="9 10" key="1">
    <citation type="submission" date="2015-09" db="EMBL/GenBank/DDBJ databases">
        <title>Draft genome of the scarab beetle Oryctes borbonicus.</title>
        <authorList>
            <person name="Meyer J.M."/>
            <person name="Markov G.V."/>
            <person name="Baskaran P."/>
            <person name="Herrmann M."/>
            <person name="Sommer R.J."/>
            <person name="Roedelsperger C."/>
        </authorList>
    </citation>
    <scope>NUCLEOTIDE SEQUENCE [LARGE SCALE GENOMIC DNA]</scope>
    <source>
        <strain evidence="9">OB123</strain>
        <tissue evidence="9">Whole animal</tissue>
    </source>
</reference>
<dbReference type="FunFam" id="2.60.120.920:FF:000078">
    <property type="entry name" value="GD12021"/>
    <property type="match status" value="1"/>
</dbReference>
<comment type="subcellular location">
    <subcellularLocation>
        <location evidence="2">Cytoplasm</location>
    </subcellularLocation>
    <subcellularLocation>
        <location evidence="1">Nucleus</location>
    </subcellularLocation>
</comment>
<comment type="similarity">
    <text evidence="3">Belongs to the SPSB family.</text>
</comment>
<comment type="caution">
    <text evidence="9">The sequence shown here is derived from an EMBL/GenBank/DDBJ whole genome shotgun (WGS) entry which is preliminary data.</text>
</comment>
<evidence type="ECO:0000256" key="4">
    <source>
        <dbReference type="ARBA" id="ARBA00014684"/>
    </source>
</evidence>
<name>A0A0T6AYI7_9SCAR</name>
<gene>
    <name evidence="9" type="ORF">AMK59_6711</name>
</gene>